<dbReference type="Proteomes" id="UP000239899">
    <property type="component" value="Unassembled WGS sequence"/>
</dbReference>
<evidence type="ECO:0000313" key="3">
    <source>
        <dbReference type="EMBL" id="PRW59619.1"/>
    </source>
</evidence>
<organism evidence="3 4">
    <name type="scientific">Chlorella sorokiniana</name>
    <name type="common">Freshwater green alga</name>
    <dbReference type="NCBI Taxonomy" id="3076"/>
    <lineage>
        <taxon>Eukaryota</taxon>
        <taxon>Viridiplantae</taxon>
        <taxon>Chlorophyta</taxon>
        <taxon>core chlorophytes</taxon>
        <taxon>Trebouxiophyceae</taxon>
        <taxon>Chlorellales</taxon>
        <taxon>Chlorellaceae</taxon>
        <taxon>Chlorella clade</taxon>
        <taxon>Chlorella</taxon>
    </lineage>
</organism>
<feature type="transmembrane region" description="Helical" evidence="2">
    <location>
        <begin position="927"/>
        <end position="944"/>
    </location>
</feature>
<evidence type="ECO:0000313" key="4">
    <source>
        <dbReference type="Proteomes" id="UP000239899"/>
    </source>
</evidence>
<keyword evidence="2" id="KW-0472">Membrane</keyword>
<evidence type="ECO:0000256" key="1">
    <source>
        <dbReference type="SAM" id="MobiDB-lite"/>
    </source>
</evidence>
<proteinExistence type="predicted"/>
<feature type="transmembrane region" description="Helical" evidence="2">
    <location>
        <begin position="956"/>
        <end position="977"/>
    </location>
</feature>
<feature type="region of interest" description="Disordered" evidence="1">
    <location>
        <begin position="224"/>
        <end position="270"/>
    </location>
</feature>
<feature type="transmembrane region" description="Helical" evidence="2">
    <location>
        <begin position="1077"/>
        <end position="1095"/>
    </location>
</feature>
<feature type="compositionally biased region" description="Basic and acidic residues" evidence="1">
    <location>
        <begin position="259"/>
        <end position="270"/>
    </location>
</feature>
<protein>
    <submittedName>
        <fullName evidence="3">Uncharacterized protein</fullName>
    </submittedName>
</protein>
<dbReference type="AlphaFoldDB" id="A0A2P6TZX9"/>
<keyword evidence="4" id="KW-1185">Reference proteome</keyword>
<dbReference type="EMBL" id="LHPG02000003">
    <property type="protein sequence ID" value="PRW59619.1"/>
    <property type="molecule type" value="Genomic_DNA"/>
</dbReference>
<feature type="transmembrane region" description="Helical" evidence="2">
    <location>
        <begin position="378"/>
        <end position="396"/>
    </location>
</feature>
<sequence>MASPADKPAAASPLLKLQLLADALAHDFSLSRASPQVAAALRRLLPGLGYLSVGVSNPVQGGMLVSAANCAAEGPTTLHLHDPHACAAGVALARGQPLQASLLNGAADAAAAAWSDVQLMLAQSPGVTHLLCIPFGPDSSSGEQGSAACQHHAGTPGSGAGALLFGFAAAPQLDERRKAVLALLARCLPGPMASLSGDTLAFVNFATGSTQQCSCCCSADEEEEEEEEGVPSERCTPPGRPNSRGDGGAAPSQALPVSRRSEDRAGPSCVHDDDVLREKLLAAAAAAAGSAQREESALLDEPKLSLQLSSPQLSGDDLSSGPPSPTSSLRFSKALVRAAEEQGGALTQQSALTLTFRSPLAEAEYGRWAASLYRKGDILFSLLLLSSLAIIAFVRPYRLVEYAPGILVLGLVAFLPMQLAWMHQRAYLTWREWLVAAFRLLSVAFINVVCMRSYQAHVSFDRLQQWVTFWRLTGAESLCVTAVGFRTRMHLHLSLQLAALAMAGWNLASVCNTVQCYPNVSPGACLKGAAAGAAGFGYLLPTAGLRELEEPSCGECETMEAPAALRPAEKLQLLADALALEFSQSLASTHCSQALRSLLPGLEYLSICVSNPAQGGAIVASANCATEGPTTLHLHDPHACAAGVALARGQPLQASLLNGAADTAAAAWSDVQLMLAQAPGVTHLLCIPFGPDSSSGEQGSAACQHHADSSGSGAGALLFGFAAAPQLDERRKAVLALLARCLPVPMASLSGDTLAFVNFATGSTQQCSCCCSADEDEEEEEEEEQQADVPCRQDRGSGGDGSTGPSQALRVPSTEVGPAGDEAVPPSGGAGPSSKAWWEEPTEGKGGAKAAAAVAAAAAQARADLHRRLSQDAALHEFRFSKPLLAAAEAEGEDIVQQSALTLSFRSALMESEFGRWVAQHHCKVDILFSFLMMAAFVVICFVRPYRLLDSSPSRWLAGFGIVAPAVAALLGKGTYATWRERFIIAIRIYVVTFVNMITIRAYESHLPLDRLQQWVTLFMLTGAESLAVTALGFPVRLPLHLPLQFAAMGLTCWNLPRMCFECFPKQDTGRCVKSSAAMAAMFGCLLPTVVLRYIEQRSRALFANQLRAAAAHQA</sequence>
<feature type="transmembrane region" description="Helical" evidence="2">
    <location>
        <begin position="983"/>
        <end position="1003"/>
    </location>
</feature>
<evidence type="ECO:0000256" key="2">
    <source>
        <dbReference type="SAM" id="Phobius"/>
    </source>
</evidence>
<accession>A0A2P6TZX9</accession>
<reference evidence="3 4" key="1">
    <citation type="journal article" date="2018" name="Plant J.">
        <title>Genome sequences of Chlorella sorokiniana UTEX 1602 and Micractinium conductrix SAG 241.80: implications to maltose excretion by a green alga.</title>
        <authorList>
            <person name="Arriola M.B."/>
            <person name="Velmurugan N."/>
            <person name="Zhang Y."/>
            <person name="Plunkett M.H."/>
            <person name="Hondzo H."/>
            <person name="Barney B.M."/>
        </authorList>
    </citation>
    <scope>NUCLEOTIDE SEQUENCE [LARGE SCALE GENOMIC DNA]</scope>
    <source>
        <strain evidence="4">UTEX 1602</strain>
    </source>
</reference>
<gene>
    <name evidence="3" type="ORF">C2E21_1877</name>
</gene>
<feature type="transmembrane region" description="Helical" evidence="2">
    <location>
        <begin position="1015"/>
        <end position="1036"/>
    </location>
</feature>
<name>A0A2P6TZX9_CHLSO</name>
<keyword evidence="2" id="KW-0812">Transmembrane</keyword>
<keyword evidence="2" id="KW-1133">Transmembrane helix</keyword>
<comment type="caution">
    <text evidence="3">The sequence shown here is derived from an EMBL/GenBank/DDBJ whole genome shotgun (WGS) entry which is preliminary data.</text>
</comment>
<dbReference type="OrthoDB" id="513561at2759"/>
<feature type="region of interest" description="Disordered" evidence="1">
    <location>
        <begin position="778"/>
        <end position="844"/>
    </location>
</feature>
<feature type="transmembrane region" description="Helical" evidence="2">
    <location>
        <begin position="402"/>
        <end position="421"/>
    </location>
</feature>